<dbReference type="Pfam" id="PF04187">
    <property type="entry name" value="Cofac_haem_bdg"/>
    <property type="match status" value="1"/>
</dbReference>
<dbReference type="KEGG" id="ppru:FDP22_07315"/>
<dbReference type="OrthoDB" id="9795827at2"/>
<name>A0A5B8FW15_9RHOB</name>
<evidence type="ECO:0000313" key="3">
    <source>
        <dbReference type="Proteomes" id="UP000305888"/>
    </source>
</evidence>
<evidence type="ECO:0000313" key="2">
    <source>
        <dbReference type="EMBL" id="QDL91614.1"/>
    </source>
</evidence>
<dbReference type="Gene3D" id="3.40.50.11550">
    <property type="match status" value="2"/>
</dbReference>
<organism evidence="2 3">
    <name type="scientific">Paroceanicella profunda</name>
    <dbReference type="NCBI Taxonomy" id="2579971"/>
    <lineage>
        <taxon>Bacteria</taxon>
        <taxon>Pseudomonadati</taxon>
        <taxon>Pseudomonadota</taxon>
        <taxon>Alphaproteobacteria</taxon>
        <taxon>Rhodobacterales</taxon>
        <taxon>Paracoccaceae</taxon>
        <taxon>Paroceanicella</taxon>
    </lineage>
</organism>
<dbReference type="AlphaFoldDB" id="A0A5B8FW15"/>
<dbReference type="SUPFAM" id="SSF159501">
    <property type="entry name" value="EreA/ChaN-like"/>
    <property type="match status" value="1"/>
</dbReference>
<dbReference type="InterPro" id="IPR007314">
    <property type="entry name" value="Cofac_haem-bd_dom"/>
</dbReference>
<dbReference type="RefSeq" id="WP_138572332.1">
    <property type="nucleotide sequence ID" value="NZ_CP040818.1"/>
</dbReference>
<accession>A0A5B8FW15</accession>
<keyword evidence="3" id="KW-1185">Reference proteome</keyword>
<dbReference type="Proteomes" id="UP000305888">
    <property type="component" value="Chromosome"/>
</dbReference>
<feature type="domain" description="Haem-binding uptake Tiki superfamily ChaN" evidence="1">
    <location>
        <begin position="33"/>
        <end position="228"/>
    </location>
</feature>
<dbReference type="EMBL" id="CP040818">
    <property type="protein sequence ID" value="QDL91614.1"/>
    <property type="molecule type" value="Genomic_DNA"/>
</dbReference>
<protein>
    <recommendedName>
        <fullName evidence="1">Haem-binding uptake Tiki superfamily ChaN domain-containing protein</fullName>
    </recommendedName>
</protein>
<sequence>MTLPLPLSRRPPGVLAGAGLALALAACTPVRHTADVTFVGEVHDNAAHHRMQAGFAAAIDPKAIVFEMIPRDAEEELRTLREEGATREEIAGALHWDTSGWPDFAYYAPILEAAPQARIYGAEVSRETLRAILANPGSEGLALGPGAQGYDLDSPLDPEEEEAREAELQQAHCNALPPEALSGMVKAQRLRDAAIAAATERALDEAGTPVLVIAGNGHVRNDTGAPAFLHARRPWLTMETIGQSEREGVPDGVDSTESLSEDTPFSRLFVSRAVARPDPCAAFRDE</sequence>
<gene>
    <name evidence="2" type="ORF">FDP22_07315</name>
</gene>
<evidence type="ECO:0000259" key="1">
    <source>
        <dbReference type="Pfam" id="PF04187"/>
    </source>
</evidence>
<proteinExistence type="predicted"/>
<reference evidence="2 3" key="1">
    <citation type="submission" date="2019-06" db="EMBL/GenBank/DDBJ databases">
        <title>Genome sequence of Rhodobacteraceae bacterium D4M1.</title>
        <authorList>
            <person name="Cao J."/>
        </authorList>
    </citation>
    <scope>NUCLEOTIDE SEQUENCE [LARGE SCALE GENOMIC DNA]</scope>
    <source>
        <strain evidence="2 3">D4M1</strain>
    </source>
</reference>
<dbReference type="CDD" id="cd14727">
    <property type="entry name" value="ChanN-like"/>
    <property type="match status" value="1"/>
</dbReference>